<name>X1BFY8_9ZZZZ</name>
<reference evidence="1" key="1">
    <citation type="journal article" date="2014" name="Front. Microbiol.">
        <title>High frequency of phylogenetically diverse reductive dehalogenase-homologous genes in deep subseafloor sedimentary metagenomes.</title>
        <authorList>
            <person name="Kawai M."/>
            <person name="Futagami T."/>
            <person name="Toyoda A."/>
            <person name="Takaki Y."/>
            <person name="Nishi S."/>
            <person name="Hori S."/>
            <person name="Arai W."/>
            <person name="Tsubouchi T."/>
            <person name="Morono Y."/>
            <person name="Uchiyama I."/>
            <person name="Ito T."/>
            <person name="Fujiyama A."/>
            <person name="Inagaki F."/>
            <person name="Takami H."/>
        </authorList>
    </citation>
    <scope>NUCLEOTIDE SEQUENCE</scope>
    <source>
        <strain evidence="1">Expedition CK06-06</strain>
    </source>
</reference>
<evidence type="ECO:0000313" key="1">
    <source>
        <dbReference type="EMBL" id="GAG80122.1"/>
    </source>
</evidence>
<sequence length="46" mass="5665">RPEFALLYHLKIKEIKVIIIDWSALLSPRALKHMRRHLKEQRKKFL</sequence>
<organism evidence="1">
    <name type="scientific">marine sediment metagenome</name>
    <dbReference type="NCBI Taxonomy" id="412755"/>
    <lineage>
        <taxon>unclassified sequences</taxon>
        <taxon>metagenomes</taxon>
        <taxon>ecological metagenomes</taxon>
    </lineage>
</organism>
<dbReference type="EMBL" id="BART01013702">
    <property type="protein sequence ID" value="GAG80122.1"/>
    <property type="molecule type" value="Genomic_DNA"/>
</dbReference>
<feature type="non-terminal residue" evidence="1">
    <location>
        <position position="1"/>
    </location>
</feature>
<accession>X1BFY8</accession>
<protein>
    <submittedName>
        <fullName evidence="1">Uncharacterized protein</fullName>
    </submittedName>
</protein>
<comment type="caution">
    <text evidence="1">The sequence shown here is derived from an EMBL/GenBank/DDBJ whole genome shotgun (WGS) entry which is preliminary data.</text>
</comment>
<proteinExistence type="predicted"/>
<dbReference type="AlphaFoldDB" id="X1BFY8"/>
<gene>
    <name evidence="1" type="ORF">S01H4_27851</name>
</gene>